<feature type="transmembrane region" description="Helical" evidence="8">
    <location>
        <begin position="125"/>
        <end position="145"/>
    </location>
</feature>
<keyword evidence="6 8" id="KW-0472">Membrane</keyword>
<gene>
    <name evidence="11" type="ORF">B9J08_000746</name>
    <name evidence="10" type="ORF">B9J08_02704</name>
</gene>
<accession>A0A5Q7YIN8</accession>
<comment type="caution">
    <text evidence="11">The sequence shown here is derived from an EMBL/GenBank/DDBJ whole genome shotgun (WGS) entry which is preliminary data.</text>
</comment>
<dbReference type="VEuPathDB" id="FungiDB:CJJ09_002706"/>
<dbReference type="VEuPathDB" id="FungiDB:CJI96_0003353"/>
<dbReference type="GO" id="GO:0012505">
    <property type="term" value="C:endomembrane system"/>
    <property type="evidence" value="ECO:0007669"/>
    <property type="project" value="UniProtKB-SubCell"/>
</dbReference>
<proteinExistence type="inferred from homology"/>
<reference evidence="11 12" key="1">
    <citation type="journal article" date="2017" name="Clin. Infect. Dis.">
        <title>Simultaneous emergence of multidrug-resistant Candida auris on 3 continents confirmed by whole-genome sequencing and epidemiological analyses.</title>
        <authorList>
            <person name="Lockhart S.R."/>
            <person name="Etienne K.A."/>
            <person name="Vallabhaneni S."/>
            <person name="Farooqi J."/>
            <person name="Chowdhary A."/>
            <person name="Govender N.P."/>
            <person name="Colombo A.L."/>
            <person name="Calvo B."/>
            <person name="Cuomo C.A."/>
            <person name="Desjardins C.A."/>
            <person name="Berkow E.L."/>
            <person name="Castanheira M."/>
            <person name="Magobo R.E."/>
            <person name="Jabeen K."/>
            <person name="Asghar R.J."/>
            <person name="Meis J.F."/>
            <person name="Jackson B."/>
            <person name="Chiller T."/>
            <person name="Litvintseva A.P."/>
        </authorList>
    </citation>
    <scope>NUCLEOTIDE SEQUENCE [LARGE SCALE GENOMIC DNA]</scope>
    <source>
        <strain evidence="11 12">B8441</strain>
    </source>
</reference>
<reference evidence="11" key="2">
    <citation type="submission" date="2017-11" db="EMBL/GenBank/DDBJ databases">
        <title>Candida auris genome assembly and annotation.</title>
        <authorList>
            <person name="Munoz J.F."/>
            <person name="Gade L.G."/>
            <person name="Chow N.A."/>
            <person name="Litvintseva A.P."/>
            <person name="Loparev V.N."/>
            <person name="Cuomo C.A."/>
        </authorList>
    </citation>
    <scope>NUCLEOTIDE SEQUENCE</scope>
    <source>
        <strain evidence="11">B8441</strain>
    </source>
</reference>
<comment type="similarity">
    <text evidence="2">Belongs to the major facilitator superfamily.</text>
</comment>
<keyword evidence="4 8" id="KW-0812">Transmembrane</keyword>
<dbReference type="InterPro" id="IPR036259">
    <property type="entry name" value="MFS_trans_sf"/>
</dbReference>
<sequence>MSIPLEDLNEPFLESGADTSNSEGPDFEYLATLPPSQSFTVQFNGEQVFFDSIDWRDSKLLKVQVLVAFSTFILFGLADQTIGTIIPKLQDHYKINDLQTSFIFLASTMGYFISALCCEFVQKRFGIRGVGIIGTASMALGYTVISMNPPYLVFILCYVINGLGCGSLDASINGWIGGIADSNQILGIVHGCYGLGCMISPPLVTKLMERKVNPWHWSQYYAVLGVYGAINLAALIVSFRHETPTKHRFNVILKETKRNLSNKNPDSETASIEESNKDSTKDLDVSFADAMKSKLVWVFAFCLFIYVGGEVAFGAWLMTFLIRIKKLSYHYSSWMATTFWLGLTVGRIVLGFVTAYVFNSELKANLAYIIGSTAGYLVFCIFGFATVNWILFPIVFITGLFVGPIFPTLIMASIETLPARFHATSVGFICAFGGGGAAALPFMVGFVAEHSRFGMKSQPFIVLGLYVILLVIWLAICNRYRGHKRRGAL</sequence>
<dbReference type="AlphaFoldDB" id="A0A2H1A6S8"/>
<keyword evidence="3" id="KW-0813">Transport</keyword>
<evidence type="ECO:0000313" key="12">
    <source>
        <dbReference type="Proteomes" id="UP000230249"/>
    </source>
</evidence>
<dbReference type="VEuPathDB" id="FungiDB:CJI97_000747"/>
<evidence type="ECO:0000313" key="10">
    <source>
        <dbReference type="EMBL" id="KAK8441387.1"/>
    </source>
</evidence>
<dbReference type="InterPro" id="IPR020846">
    <property type="entry name" value="MFS_dom"/>
</dbReference>
<feature type="transmembrane region" description="Helical" evidence="8">
    <location>
        <begin position="151"/>
        <end position="172"/>
    </location>
</feature>
<protein>
    <recommendedName>
        <fullName evidence="9">Major facilitator superfamily (MFS) profile domain-containing protein</fullName>
    </recommendedName>
</protein>
<feature type="transmembrane region" description="Helical" evidence="8">
    <location>
        <begin position="219"/>
        <end position="239"/>
    </location>
</feature>
<evidence type="ECO:0000256" key="8">
    <source>
        <dbReference type="SAM" id="Phobius"/>
    </source>
</evidence>
<reference evidence="10" key="4">
    <citation type="submission" date="2024-03" db="EMBL/GenBank/DDBJ databases">
        <title>Improved genome assembly of Candida auris strain B8441 and annotation of B11205.</title>
        <authorList>
            <person name="Cauldron N.C."/>
            <person name="Shea T."/>
            <person name="Cuomo C.A."/>
        </authorList>
    </citation>
    <scope>NUCLEOTIDE SEQUENCE</scope>
    <source>
        <strain evidence="10">B8441</strain>
    </source>
</reference>
<dbReference type="GO" id="GO:0022857">
    <property type="term" value="F:transmembrane transporter activity"/>
    <property type="evidence" value="ECO:0007669"/>
    <property type="project" value="InterPro"/>
</dbReference>
<name>A0A2H1A6S8_CANAR</name>
<evidence type="ECO:0000256" key="7">
    <source>
        <dbReference type="SAM" id="MobiDB-lite"/>
    </source>
</evidence>
<feature type="region of interest" description="Disordered" evidence="7">
    <location>
        <begin position="1"/>
        <end position="22"/>
    </location>
</feature>
<dbReference type="VEuPathDB" id="FungiDB:CJJ07_000583"/>
<evidence type="ECO:0000256" key="5">
    <source>
        <dbReference type="ARBA" id="ARBA00022989"/>
    </source>
</evidence>
<dbReference type="EMBL" id="PEKT02000002">
    <property type="protein sequence ID" value="PIS58253.1"/>
    <property type="molecule type" value="Genomic_DNA"/>
</dbReference>
<keyword evidence="12" id="KW-1185">Reference proteome</keyword>
<dbReference type="GO" id="GO:0016020">
    <property type="term" value="C:membrane"/>
    <property type="evidence" value="ECO:0007669"/>
    <property type="project" value="TreeGrafter"/>
</dbReference>
<dbReference type="PANTHER" id="PTHR23514:SF3">
    <property type="entry name" value="BYPASS OF STOP CODON PROTEIN 6"/>
    <property type="match status" value="1"/>
</dbReference>
<dbReference type="Gene3D" id="1.20.1250.20">
    <property type="entry name" value="MFS general substrate transporter like domains"/>
    <property type="match status" value="2"/>
</dbReference>
<feature type="transmembrane region" description="Helical" evidence="8">
    <location>
        <begin position="295"/>
        <end position="318"/>
    </location>
</feature>
<evidence type="ECO:0000256" key="6">
    <source>
        <dbReference type="ARBA" id="ARBA00023136"/>
    </source>
</evidence>
<evidence type="ECO:0000256" key="2">
    <source>
        <dbReference type="ARBA" id="ARBA00008335"/>
    </source>
</evidence>
<dbReference type="InterPro" id="IPR011701">
    <property type="entry name" value="MFS"/>
</dbReference>
<feature type="transmembrane region" description="Helical" evidence="8">
    <location>
        <begin position="365"/>
        <end position="384"/>
    </location>
</feature>
<organism evidence="11">
    <name type="scientific">Candidozyma auris</name>
    <name type="common">Yeast</name>
    <name type="synonym">Candida auris</name>
    <dbReference type="NCBI Taxonomy" id="498019"/>
    <lineage>
        <taxon>Eukaryota</taxon>
        <taxon>Fungi</taxon>
        <taxon>Dikarya</taxon>
        <taxon>Ascomycota</taxon>
        <taxon>Saccharomycotina</taxon>
        <taxon>Pichiomycetes</taxon>
        <taxon>Metschnikowiaceae</taxon>
        <taxon>Candidozyma</taxon>
    </lineage>
</organism>
<evidence type="ECO:0000256" key="4">
    <source>
        <dbReference type="ARBA" id="ARBA00022692"/>
    </source>
</evidence>
<accession>A0A2H1A6S8</accession>
<feature type="transmembrane region" description="Helical" evidence="8">
    <location>
        <begin position="98"/>
        <end position="118"/>
    </location>
</feature>
<dbReference type="VEuPathDB" id="FungiDB:QG37_01604"/>
<feature type="domain" description="Major facilitator superfamily (MFS) profile" evidence="9">
    <location>
        <begin position="64"/>
        <end position="482"/>
    </location>
</feature>
<evidence type="ECO:0000313" key="11">
    <source>
        <dbReference type="EMBL" id="PIS58253.1"/>
    </source>
</evidence>
<dbReference type="Proteomes" id="UP000230249">
    <property type="component" value="Unassembled WGS sequence"/>
</dbReference>
<dbReference type="SUPFAM" id="SSF103473">
    <property type="entry name" value="MFS general substrate transporter"/>
    <property type="match status" value="1"/>
</dbReference>
<feature type="transmembrane region" description="Helical" evidence="8">
    <location>
        <begin position="184"/>
        <end position="204"/>
    </location>
</feature>
<feature type="transmembrane region" description="Helical" evidence="8">
    <location>
        <begin position="426"/>
        <end position="448"/>
    </location>
</feature>
<comment type="subcellular location">
    <subcellularLocation>
        <location evidence="1">Endomembrane system</location>
        <topology evidence="1">Multi-pass membrane protein</topology>
    </subcellularLocation>
</comment>
<feature type="transmembrane region" description="Helical" evidence="8">
    <location>
        <begin position="460"/>
        <end position="477"/>
    </location>
</feature>
<dbReference type="Pfam" id="PF07690">
    <property type="entry name" value="MFS_1"/>
    <property type="match status" value="1"/>
</dbReference>
<dbReference type="OMA" id="ALQLLYW"/>
<feature type="transmembrane region" description="Helical" evidence="8">
    <location>
        <begin position="338"/>
        <end position="358"/>
    </location>
</feature>
<dbReference type="VEuPathDB" id="FungiDB:B9J08_000746"/>
<dbReference type="PROSITE" id="PS50850">
    <property type="entry name" value="MFS"/>
    <property type="match status" value="1"/>
</dbReference>
<reference evidence="10 12" key="3">
    <citation type="journal article" date="2018" name="Nat. Commun.">
        <title>Genomic insights into multidrug-resistance, mating and virulence in Candida auris and related emerging species.</title>
        <authorList>
            <person name="Munoz J.F."/>
            <person name="Gade L."/>
            <person name="Chow N.A."/>
            <person name="Loparev V.N."/>
            <person name="Juieng P."/>
            <person name="Berkow E.L."/>
            <person name="Farrer R.A."/>
            <person name="Litvintseva A.P."/>
            <person name="Cuomo C.A."/>
        </authorList>
    </citation>
    <scope>GENOME REANNOTATION</scope>
    <source>
        <strain evidence="10 12">B8441</strain>
    </source>
</reference>
<keyword evidence="5 8" id="KW-1133">Transmembrane helix</keyword>
<evidence type="ECO:0000256" key="1">
    <source>
        <dbReference type="ARBA" id="ARBA00004127"/>
    </source>
</evidence>
<evidence type="ECO:0000259" key="9">
    <source>
        <dbReference type="PROSITE" id="PS50850"/>
    </source>
</evidence>
<feature type="transmembrane region" description="Helical" evidence="8">
    <location>
        <begin position="390"/>
        <end position="414"/>
    </location>
</feature>
<evidence type="ECO:0000256" key="3">
    <source>
        <dbReference type="ARBA" id="ARBA00022448"/>
    </source>
</evidence>
<feature type="transmembrane region" description="Helical" evidence="8">
    <location>
        <begin position="60"/>
        <end position="78"/>
    </location>
</feature>
<dbReference type="EMBL" id="PEKT03000002">
    <property type="protein sequence ID" value="KAK8441387.1"/>
    <property type="molecule type" value="Genomic_DNA"/>
</dbReference>
<dbReference type="PANTHER" id="PTHR23514">
    <property type="entry name" value="BYPASS OF STOP CODON PROTEIN 6"/>
    <property type="match status" value="1"/>
</dbReference>
<dbReference type="InterPro" id="IPR051788">
    <property type="entry name" value="MFS_Transporter"/>
</dbReference>